<feature type="transmembrane region" description="Helical" evidence="8">
    <location>
        <begin position="339"/>
        <end position="360"/>
    </location>
</feature>
<feature type="transmembrane region" description="Helical" evidence="8">
    <location>
        <begin position="507"/>
        <end position="524"/>
    </location>
</feature>
<dbReference type="AlphaFoldDB" id="A0A061QMQ9"/>
<gene>
    <name evidence="9" type="ORF">TSPGSL018_30957</name>
</gene>
<protein>
    <submittedName>
        <fullName evidence="9">Folate methotrexate transporter</fullName>
    </submittedName>
</protein>
<dbReference type="Pfam" id="PF03092">
    <property type="entry name" value="BT1"/>
    <property type="match status" value="1"/>
</dbReference>
<evidence type="ECO:0000256" key="7">
    <source>
        <dbReference type="SAM" id="MobiDB-lite"/>
    </source>
</evidence>
<feature type="transmembrane region" description="Helical" evidence="8">
    <location>
        <begin position="271"/>
        <end position="289"/>
    </location>
</feature>
<dbReference type="InterPro" id="IPR036259">
    <property type="entry name" value="MFS_trans_sf"/>
</dbReference>
<dbReference type="SUPFAM" id="SSF103473">
    <property type="entry name" value="MFS general substrate transporter"/>
    <property type="match status" value="1"/>
</dbReference>
<comment type="similarity">
    <text evidence="2">Belongs to the major facilitator superfamily. Folate-biopterin transporter (TC 2.A.71) family.</text>
</comment>
<evidence type="ECO:0000256" key="3">
    <source>
        <dbReference type="ARBA" id="ARBA00022448"/>
    </source>
</evidence>
<name>A0A061QMQ9_9CHLO</name>
<feature type="transmembrane region" description="Helical" evidence="8">
    <location>
        <begin position="27"/>
        <end position="53"/>
    </location>
</feature>
<dbReference type="GO" id="GO:0016020">
    <property type="term" value="C:membrane"/>
    <property type="evidence" value="ECO:0007669"/>
    <property type="project" value="UniProtKB-SubCell"/>
</dbReference>
<dbReference type="EMBL" id="GBEZ01027711">
    <property type="protein sequence ID" value="JAC59631.1"/>
    <property type="molecule type" value="Transcribed_RNA"/>
</dbReference>
<feature type="transmembrane region" description="Helical" evidence="8">
    <location>
        <begin position="243"/>
        <end position="265"/>
    </location>
</feature>
<feature type="compositionally biased region" description="Acidic residues" evidence="7">
    <location>
        <begin position="587"/>
        <end position="599"/>
    </location>
</feature>
<feature type="transmembrane region" description="Helical" evidence="8">
    <location>
        <begin position="194"/>
        <end position="215"/>
    </location>
</feature>
<evidence type="ECO:0000256" key="1">
    <source>
        <dbReference type="ARBA" id="ARBA00004141"/>
    </source>
</evidence>
<feature type="transmembrane region" description="Helical" evidence="8">
    <location>
        <begin position="101"/>
        <end position="120"/>
    </location>
</feature>
<evidence type="ECO:0000313" key="9">
    <source>
        <dbReference type="EMBL" id="JAC59631.1"/>
    </source>
</evidence>
<comment type="subcellular location">
    <subcellularLocation>
        <location evidence="1">Membrane</location>
        <topology evidence="1">Multi-pass membrane protein</topology>
    </subcellularLocation>
</comment>
<organism evidence="9">
    <name type="scientific">Tetraselmis sp. GSL018</name>
    <dbReference type="NCBI Taxonomy" id="582737"/>
    <lineage>
        <taxon>Eukaryota</taxon>
        <taxon>Viridiplantae</taxon>
        <taxon>Chlorophyta</taxon>
        <taxon>core chlorophytes</taxon>
        <taxon>Chlorodendrophyceae</taxon>
        <taxon>Chlorodendrales</taxon>
        <taxon>Chlorodendraceae</taxon>
        <taxon>Tetraselmis</taxon>
    </lineage>
</organism>
<feature type="transmembrane region" description="Helical" evidence="8">
    <location>
        <begin position="372"/>
        <end position="391"/>
    </location>
</feature>
<dbReference type="InterPro" id="IPR039309">
    <property type="entry name" value="BT1"/>
</dbReference>
<keyword evidence="5 8" id="KW-1133">Transmembrane helix</keyword>
<evidence type="ECO:0000256" key="6">
    <source>
        <dbReference type="ARBA" id="ARBA00023136"/>
    </source>
</evidence>
<keyword evidence="6 8" id="KW-0472">Membrane</keyword>
<evidence type="ECO:0000256" key="5">
    <source>
        <dbReference type="ARBA" id="ARBA00022989"/>
    </source>
</evidence>
<feature type="transmembrane region" description="Helical" evidence="8">
    <location>
        <begin position="440"/>
        <end position="463"/>
    </location>
</feature>
<dbReference type="PANTHER" id="PTHR31585">
    <property type="entry name" value="FOLATE-BIOPTERIN TRANSPORTER 1, CHLOROPLASTIC"/>
    <property type="match status" value="1"/>
</dbReference>
<feature type="transmembrane region" description="Helical" evidence="8">
    <location>
        <begin position="126"/>
        <end position="145"/>
    </location>
</feature>
<evidence type="ECO:0000256" key="4">
    <source>
        <dbReference type="ARBA" id="ARBA00022692"/>
    </source>
</evidence>
<feature type="region of interest" description="Disordered" evidence="7">
    <location>
        <begin position="584"/>
        <end position="616"/>
    </location>
</feature>
<evidence type="ECO:0000256" key="8">
    <source>
        <dbReference type="SAM" id="Phobius"/>
    </source>
</evidence>
<dbReference type="PANTHER" id="PTHR31585:SF51">
    <property type="entry name" value="TRANSPORTER, PUTATIVE-RELATED"/>
    <property type="match status" value="1"/>
</dbReference>
<sequence>MLSEAVLRAQRFRTWWKDFTGAYGPKFILYLIFGEHFLKGVLAGGGTGGLLVIRGRAFIAMGLDATTKAAYQAATSLPWSLKPGLGLVNDLVPLLGYHKTVYILSCALLSAGSLILIGSLGVSTPPPFACILFIFVVLQVAWTDLMCEGLYTVKMAQKPQYAADLLSWVWSGIAAWGVLGVIFAGPGIDLLGPFATAWLGVPFSLAVAVPTLAGWHGEQRERARQGKRCCGGLKAADARTAPYFVVAAVLFVLVTINSATAIAGISSQAQFASTVAISAALSLAALWYLPRQVALVMTYMIVSASLALDLTGATEYWYLEDPSSCLEYNGFRCPGFSNSFFYSVVGAVDCACMMLGSVAFSTLMKHWTYVHALNVSQVLLVAVSLLDVAMFERWNRHAGIPDWVFMLGKSAVQNTIAQMNFLPGTLLISKLCPKGIETTVFAMLAAYHNFGMAVAGYVSSYLFTLVPGLGEVDGKCGTSGGAQCCTGPGCSCSDGCDDFSQLWKMSMLAACLPLITIVLNYLFIPNIPMSSHTEWDETTGSLCTKDPEPLDVELSAAPPGQLLPGHGGCGEEVSNGAKQMLERLEKEEEEGEPGEDELQGSELTKLLGAAETAATP</sequence>
<accession>A0A061QMQ9</accession>
<evidence type="ECO:0000256" key="2">
    <source>
        <dbReference type="ARBA" id="ARBA00007015"/>
    </source>
</evidence>
<reference evidence="9" key="1">
    <citation type="submission" date="2014-05" db="EMBL/GenBank/DDBJ databases">
        <title>The transcriptome of the halophilic microalga Tetraselmis sp. GSL018 isolated from the Great Salt Lake, Utah.</title>
        <authorList>
            <person name="Jinkerson R.E."/>
            <person name="D'Adamo S."/>
            <person name="Posewitz M.C."/>
        </authorList>
    </citation>
    <scope>NUCLEOTIDE SEQUENCE</scope>
    <source>
        <strain evidence="9">GSL018</strain>
    </source>
</reference>
<keyword evidence="3" id="KW-0813">Transport</keyword>
<feature type="transmembrane region" description="Helical" evidence="8">
    <location>
        <begin position="165"/>
        <end position="188"/>
    </location>
</feature>
<proteinExistence type="inferred from homology"/>
<keyword evidence="4 8" id="KW-0812">Transmembrane</keyword>